<keyword evidence="1" id="KW-1003">Cell membrane</keyword>
<sequence length="218" mass="23191">MGAVFFHLLLAMAVSLDGFGVGITYGLRRIRIPWMSILIIGCCSGGVAGLSMQLGRFGAMWIPPRVTSVAGALILVVMGLYTLMQVKHSQPSPSQQLKKESTLERTHIVSFELRSLGLVIQILKSPITADRDDSGVINAKEALWLGIALSLDAFGVGLGAALLGFSPWTAAGAIALMSVLFLAGGMMIGFRFPGKTFFSAGAYVPGILLILMGILRFF</sequence>
<feature type="transmembrane region" description="Helical" evidence="5">
    <location>
        <begin position="66"/>
        <end position="84"/>
    </location>
</feature>
<dbReference type="EMBL" id="FPAA01000006">
    <property type="protein sequence ID" value="SFS71855.1"/>
    <property type="molecule type" value="Genomic_DNA"/>
</dbReference>
<reference evidence="7" key="1">
    <citation type="submission" date="2016-10" db="EMBL/GenBank/DDBJ databases">
        <authorList>
            <person name="Varghese N."/>
            <person name="Submissions S."/>
        </authorList>
    </citation>
    <scope>NUCLEOTIDE SEQUENCE [LARGE SCALE GENOMIC DNA]</scope>
    <source>
        <strain evidence="7">DSM 45789</strain>
    </source>
</reference>
<accession>A0A1I6S4H3</accession>
<keyword evidence="7" id="KW-1185">Reference proteome</keyword>
<feature type="transmembrane region" description="Helical" evidence="5">
    <location>
        <begin position="196"/>
        <end position="215"/>
    </location>
</feature>
<dbReference type="InterPro" id="IPR003810">
    <property type="entry name" value="Mntp/YtaF"/>
</dbReference>
<proteinExistence type="predicted"/>
<dbReference type="PANTHER" id="PTHR35529">
    <property type="entry name" value="MANGANESE EFFLUX PUMP MNTP-RELATED"/>
    <property type="match status" value="1"/>
</dbReference>
<evidence type="ECO:0000256" key="5">
    <source>
        <dbReference type="SAM" id="Phobius"/>
    </source>
</evidence>
<keyword evidence="3 5" id="KW-1133">Transmembrane helix</keyword>
<protein>
    <submittedName>
        <fullName evidence="6">Putative sporulation protein YtaF</fullName>
    </submittedName>
</protein>
<dbReference type="InterPro" id="IPR014205">
    <property type="entry name" value="Spore_YtaF"/>
</dbReference>
<evidence type="ECO:0000313" key="6">
    <source>
        <dbReference type="EMBL" id="SFS71855.1"/>
    </source>
</evidence>
<evidence type="ECO:0000256" key="3">
    <source>
        <dbReference type="ARBA" id="ARBA00022989"/>
    </source>
</evidence>
<feature type="transmembrane region" description="Helical" evidence="5">
    <location>
        <begin position="170"/>
        <end position="190"/>
    </location>
</feature>
<keyword evidence="4 5" id="KW-0472">Membrane</keyword>
<dbReference type="PANTHER" id="PTHR35529:SF2">
    <property type="entry name" value="SPORULATION PROTEIN YTAF-RELATED"/>
    <property type="match status" value="1"/>
</dbReference>
<organism evidence="6 7">
    <name type="scientific">Marininema halotolerans</name>
    <dbReference type="NCBI Taxonomy" id="1155944"/>
    <lineage>
        <taxon>Bacteria</taxon>
        <taxon>Bacillati</taxon>
        <taxon>Bacillota</taxon>
        <taxon>Bacilli</taxon>
        <taxon>Bacillales</taxon>
        <taxon>Thermoactinomycetaceae</taxon>
        <taxon>Marininema</taxon>
    </lineage>
</organism>
<feature type="transmembrane region" description="Helical" evidence="5">
    <location>
        <begin position="34"/>
        <end position="54"/>
    </location>
</feature>
<evidence type="ECO:0000256" key="1">
    <source>
        <dbReference type="ARBA" id="ARBA00022475"/>
    </source>
</evidence>
<feature type="transmembrane region" description="Helical" evidence="5">
    <location>
        <begin position="143"/>
        <end position="163"/>
    </location>
</feature>
<evidence type="ECO:0000313" key="7">
    <source>
        <dbReference type="Proteomes" id="UP000198660"/>
    </source>
</evidence>
<keyword evidence="2 5" id="KW-0812">Transmembrane</keyword>
<gene>
    <name evidence="6" type="ORF">SAMN05444972_106139</name>
</gene>
<dbReference type="NCBIfam" id="TIGR02840">
    <property type="entry name" value="spore_YtaF"/>
    <property type="match status" value="1"/>
</dbReference>
<name>A0A1I6S4H3_9BACL</name>
<dbReference type="Pfam" id="PF02659">
    <property type="entry name" value="Mntp"/>
    <property type="match status" value="2"/>
</dbReference>
<evidence type="ECO:0000256" key="2">
    <source>
        <dbReference type="ARBA" id="ARBA00022692"/>
    </source>
</evidence>
<evidence type="ECO:0000256" key="4">
    <source>
        <dbReference type="ARBA" id="ARBA00023136"/>
    </source>
</evidence>
<dbReference type="RefSeq" id="WP_245838728.1">
    <property type="nucleotide sequence ID" value="NZ_FPAA01000006.1"/>
</dbReference>
<dbReference type="AlphaFoldDB" id="A0A1I6S4H3"/>
<dbReference type="Proteomes" id="UP000198660">
    <property type="component" value="Unassembled WGS sequence"/>
</dbReference>
<feature type="transmembrane region" description="Helical" evidence="5">
    <location>
        <begin position="6"/>
        <end position="27"/>
    </location>
</feature>